<evidence type="ECO:0000313" key="11">
    <source>
        <dbReference type="Proteomes" id="UP000013877"/>
    </source>
</evidence>
<dbReference type="InterPro" id="IPR036662">
    <property type="entry name" value="PTS_EIIA_man-typ_sf"/>
</dbReference>
<protein>
    <submittedName>
        <fullName evidence="9">PTS system, mannose/fructose/sorbose family, IIA component</fullName>
    </submittedName>
</protein>
<comment type="caution">
    <text evidence="9">The sequence shown here is derived from an EMBL/GenBank/DDBJ whole genome shotgun (WGS) entry which is preliminary data.</text>
</comment>
<sequence length="140" mass="15804">MFPIVIATHGNLGKELIETSKLIMGEQEKLFSHCLHQGDDYTLWRQELQAILKKLNKDKGVLVLTDLFGGSPSNSVARFLEDPSIECVTGVNLPILLEALNTREQTNNLEEVKQQCIDSGKNSIFDLFLFLDQRITESKK</sequence>
<dbReference type="GO" id="GO:0009401">
    <property type="term" value="P:phosphoenolpyruvate-dependent sugar phosphotransferase system"/>
    <property type="evidence" value="ECO:0007669"/>
    <property type="project" value="UniProtKB-KW"/>
</dbReference>
<evidence type="ECO:0000313" key="12">
    <source>
        <dbReference type="Proteomes" id="UP000014158"/>
    </source>
</evidence>
<dbReference type="PROSITE" id="PS51096">
    <property type="entry name" value="PTS_EIIA_TYPE_4"/>
    <property type="match status" value="1"/>
</dbReference>
<dbReference type="GO" id="GO:0005737">
    <property type="term" value="C:cytoplasm"/>
    <property type="evidence" value="ECO:0007669"/>
    <property type="project" value="UniProtKB-SubCell"/>
</dbReference>
<dbReference type="EMBL" id="ASWF01000001">
    <property type="protein sequence ID" value="EOT82163.1"/>
    <property type="molecule type" value="Genomic_DNA"/>
</dbReference>
<keyword evidence="7" id="KW-0418">Kinase</keyword>
<feature type="domain" description="PTS EIIA type-4" evidence="8">
    <location>
        <begin position="1"/>
        <end position="124"/>
    </location>
</feature>
<keyword evidence="3" id="KW-0963">Cytoplasm</keyword>
<dbReference type="Pfam" id="PF03610">
    <property type="entry name" value="EIIA-man"/>
    <property type="match status" value="1"/>
</dbReference>
<reference evidence="9 11" key="1">
    <citation type="submission" date="2013-02" db="EMBL/GenBank/DDBJ databases">
        <title>The Genome Sequence of Enterococcus raffinosus ATCC_49464.</title>
        <authorList>
            <consortium name="The Broad Institute Genome Sequencing Platform"/>
            <consortium name="The Broad Institute Genome Sequencing Center for Infectious Disease"/>
            <person name="Earl A.M."/>
            <person name="Gilmore M.S."/>
            <person name="Lebreton F."/>
            <person name="Walker B."/>
            <person name="Young S.K."/>
            <person name="Zeng Q."/>
            <person name="Gargeya S."/>
            <person name="Fitzgerald M."/>
            <person name="Haas B."/>
            <person name="Abouelleil A."/>
            <person name="Alvarado L."/>
            <person name="Arachchi H.M."/>
            <person name="Berlin A.M."/>
            <person name="Chapman S.B."/>
            <person name="Dewar J."/>
            <person name="Goldberg J."/>
            <person name="Griggs A."/>
            <person name="Gujja S."/>
            <person name="Hansen M."/>
            <person name="Howarth C."/>
            <person name="Imamovic A."/>
            <person name="Larimer J."/>
            <person name="McCowan C."/>
            <person name="Murphy C."/>
            <person name="Neiman D."/>
            <person name="Pearson M."/>
            <person name="Priest M."/>
            <person name="Roberts A."/>
            <person name="Saif S."/>
            <person name="Shea T."/>
            <person name="Sisk P."/>
            <person name="Sykes S."/>
            <person name="Wortman J."/>
            <person name="Nusbaum C."/>
            <person name="Birren B."/>
        </authorList>
    </citation>
    <scope>NUCLEOTIDE SEQUENCE [LARGE SCALE GENOMIC DNA]</scope>
    <source>
        <strain evidence="9 11">ATCC 49464</strain>
    </source>
</reference>
<dbReference type="Proteomes" id="UP000013877">
    <property type="component" value="Unassembled WGS sequence"/>
</dbReference>
<organism evidence="9 11">
    <name type="scientific">Enterococcus raffinosus ATCC 49464</name>
    <dbReference type="NCBI Taxonomy" id="1158602"/>
    <lineage>
        <taxon>Bacteria</taxon>
        <taxon>Bacillati</taxon>
        <taxon>Bacillota</taxon>
        <taxon>Bacilli</taxon>
        <taxon>Lactobacillales</taxon>
        <taxon>Enterococcaceae</taxon>
        <taxon>Enterococcus</taxon>
    </lineage>
</organism>
<keyword evidence="6" id="KW-0598">Phosphotransferase system</keyword>
<evidence type="ECO:0000256" key="5">
    <source>
        <dbReference type="ARBA" id="ARBA00022679"/>
    </source>
</evidence>
<evidence type="ECO:0000256" key="2">
    <source>
        <dbReference type="ARBA" id="ARBA00022448"/>
    </source>
</evidence>
<keyword evidence="12" id="KW-1185">Reference proteome</keyword>
<dbReference type="GO" id="GO:0016020">
    <property type="term" value="C:membrane"/>
    <property type="evidence" value="ECO:0007669"/>
    <property type="project" value="InterPro"/>
</dbReference>
<keyword evidence="4" id="KW-0762">Sugar transport</keyword>
<dbReference type="Proteomes" id="UP000014158">
    <property type="component" value="Unassembled WGS sequence"/>
</dbReference>
<reference evidence="10 12" key="2">
    <citation type="submission" date="2013-03" db="EMBL/GenBank/DDBJ databases">
        <title>The Genome Sequence of Enterococcus raffinosus ATCC_49464 (PacBio/Illumina hybrid assembly).</title>
        <authorList>
            <consortium name="The Broad Institute Genomics Platform"/>
            <consortium name="The Broad Institute Genome Sequencing Center for Infectious Disease"/>
            <person name="Earl A."/>
            <person name="Russ C."/>
            <person name="Gilmore M."/>
            <person name="Surin D."/>
            <person name="Walker B."/>
            <person name="Young S."/>
            <person name="Zeng Q."/>
            <person name="Gargeya S."/>
            <person name="Fitzgerald M."/>
            <person name="Haas B."/>
            <person name="Abouelleil A."/>
            <person name="Allen A.W."/>
            <person name="Alvarado L."/>
            <person name="Arachchi H.M."/>
            <person name="Berlin A.M."/>
            <person name="Chapman S.B."/>
            <person name="Gainer-Dewar J."/>
            <person name="Goldberg J."/>
            <person name="Griggs A."/>
            <person name="Gujja S."/>
            <person name="Hansen M."/>
            <person name="Howarth C."/>
            <person name="Imamovic A."/>
            <person name="Ireland A."/>
            <person name="Larimer J."/>
            <person name="McCowan C."/>
            <person name="Murphy C."/>
            <person name="Pearson M."/>
            <person name="Poon T.W."/>
            <person name="Priest M."/>
            <person name="Roberts A."/>
            <person name="Saif S."/>
            <person name="Shea T."/>
            <person name="Sisk P."/>
            <person name="Sykes S."/>
            <person name="Wortman J."/>
            <person name="Nusbaum C."/>
            <person name="Birren B."/>
        </authorList>
    </citation>
    <scope>NUCLEOTIDE SEQUENCE [LARGE SCALE GENOMIC DNA]</scope>
    <source>
        <strain evidence="10 12">ATCC 49464</strain>
    </source>
</reference>
<keyword evidence="2" id="KW-0813">Transport</keyword>
<evidence type="ECO:0000256" key="6">
    <source>
        <dbReference type="ARBA" id="ARBA00022683"/>
    </source>
</evidence>
<dbReference type="InterPro" id="IPR051471">
    <property type="entry name" value="Bacterial_PTS_sugar_comp"/>
</dbReference>
<evidence type="ECO:0000256" key="7">
    <source>
        <dbReference type="ARBA" id="ARBA00022777"/>
    </source>
</evidence>
<evidence type="ECO:0000313" key="9">
    <source>
        <dbReference type="EMBL" id="EOH74984.1"/>
    </source>
</evidence>
<name>R2RG86_9ENTE</name>
<evidence type="ECO:0000313" key="10">
    <source>
        <dbReference type="EMBL" id="EOT82163.1"/>
    </source>
</evidence>
<dbReference type="RefSeq" id="WP_010747011.1">
    <property type="nucleotide sequence ID" value="NZ_ASWF01000001.1"/>
</dbReference>
<dbReference type="PANTHER" id="PTHR33799">
    <property type="entry name" value="PTS PERMEASE-RELATED-RELATED"/>
    <property type="match status" value="1"/>
</dbReference>
<dbReference type="CDD" id="cd00006">
    <property type="entry name" value="PTS_IIA_man"/>
    <property type="match status" value="1"/>
</dbReference>
<dbReference type="Gene3D" id="3.40.50.510">
    <property type="entry name" value="Phosphotransferase system, mannose-type IIA component"/>
    <property type="match status" value="1"/>
</dbReference>
<proteinExistence type="predicted"/>
<keyword evidence="5" id="KW-0808">Transferase</keyword>
<dbReference type="GO" id="GO:0016301">
    <property type="term" value="F:kinase activity"/>
    <property type="evidence" value="ECO:0007669"/>
    <property type="project" value="UniProtKB-KW"/>
</dbReference>
<dbReference type="PATRIC" id="fig|1158602.3.peg.3848"/>
<accession>R2RG86</accession>
<dbReference type="SUPFAM" id="SSF53062">
    <property type="entry name" value="PTS system fructose IIA component-like"/>
    <property type="match status" value="1"/>
</dbReference>
<dbReference type="InterPro" id="IPR033887">
    <property type="entry name" value="PTS_IIA_man"/>
</dbReference>
<evidence type="ECO:0000259" key="8">
    <source>
        <dbReference type="PROSITE" id="PS51096"/>
    </source>
</evidence>
<comment type="subcellular location">
    <subcellularLocation>
        <location evidence="1">Cytoplasm</location>
    </subcellularLocation>
</comment>
<dbReference type="EMBL" id="AJAL01000020">
    <property type="protein sequence ID" value="EOH74984.1"/>
    <property type="molecule type" value="Genomic_DNA"/>
</dbReference>
<evidence type="ECO:0000256" key="1">
    <source>
        <dbReference type="ARBA" id="ARBA00004496"/>
    </source>
</evidence>
<dbReference type="HOGENOM" id="CLU_123235_4_0_9"/>
<dbReference type="InterPro" id="IPR004701">
    <property type="entry name" value="PTS_EIIA_man-typ"/>
</dbReference>
<evidence type="ECO:0000256" key="3">
    <source>
        <dbReference type="ARBA" id="ARBA00022490"/>
    </source>
</evidence>
<gene>
    <name evidence="10" type="ORF">I590_00588</name>
    <name evidence="9" type="ORF">UAK_03848</name>
</gene>
<evidence type="ECO:0000256" key="4">
    <source>
        <dbReference type="ARBA" id="ARBA00022597"/>
    </source>
</evidence>
<dbReference type="PANTHER" id="PTHR33799:SF1">
    <property type="entry name" value="PTS SYSTEM MANNOSE-SPECIFIC EIIAB COMPONENT-RELATED"/>
    <property type="match status" value="1"/>
</dbReference>
<dbReference type="AlphaFoldDB" id="R2RG86"/>
<dbReference type="eggNOG" id="COG2893">
    <property type="taxonomic scope" value="Bacteria"/>
</dbReference>